<dbReference type="EMBL" id="UAUU01000011">
    <property type="protein sequence ID" value="SPZ94593.1"/>
    <property type="molecule type" value="Genomic_DNA"/>
</dbReference>
<dbReference type="Proteomes" id="UP000251241">
    <property type="component" value="Unassembled WGS sequence"/>
</dbReference>
<evidence type="ECO:0000313" key="1">
    <source>
        <dbReference type="EMBL" id="SPZ94593.1"/>
    </source>
</evidence>
<organism evidence="1 2">
    <name type="scientific">Sphingobacterium multivorum</name>
    <dbReference type="NCBI Taxonomy" id="28454"/>
    <lineage>
        <taxon>Bacteria</taxon>
        <taxon>Pseudomonadati</taxon>
        <taxon>Bacteroidota</taxon>
        <taxon>Sphingobacteriia</taxon>
        <taxon>Sphingobacteriales</taxon>
        <taxon>Sphingobacteriaceae</taxon>
        <taxon>Sphingobacterium</taxon>
    </lineage>
</organism>
<reference evidence="1 2" key="1">
    <citation type="submission" date="2018-06" db="EMBL/GenBank/DDBJ databases">
        <authorList>
            <consortium name="Pathogen Informatics"/>
            <person name="Doyle S."/>
        </authorList>
    </citation>
    <scope>NUCLEOTIDE SEQUENCE [LARGE SCALE GENOMIC DNA]</scope>
    <source>
        <strain evidence="1 2">NCTC11343</strain>
    </source>
</reference>
<proteinExistence type="predicted"/>
<protein>
    <submittedName>
        <fullName evidence="1">Uncharacterized protein</fullName>
    </submittedName>
</protein>
<dbReference type="AlphaFoldDB" id="A0A2X2JS51"/>
<dbReference type="GeneID" id="97180203"/>
<sequence>MKIDFDDPSFIVAAMALMGTIFTYFKHDKKIKAQEKLINDYQLGKIEEEKIQKMQAEVRASIIVGSKGLRTLRVYNKGKASAKNVRLIIHDEPEYLYSLNPFPFPLLNEHENVDLNIHLHMGSPDNISFEILWDDEFKVNNSHIQTVQLR</sequence>
<accession>A0A2X2JS51</accession>
<evidence type="ECO:0000313" key="2">
    <source>
        <dbReference type="Proteomes" id="UP000251241"/>
    </source>
</evidence>
<dbReference type="RefSeq" id="WP_112376298.1">
    <property type="nucleotide sequence ID" value="NZ_CP069793.1"/>
</dbReference>
<name>A0A2X2JS51_SPHMU</name>
<gene>
    <name evidence="1" type="ORF">NCTC11343_05404</name>
</gene>